<protein>
    <submittedName>
        <fullName evidence="4">A-kinase anchor protein inhibitor 1</fullName>
    </submittedName>
</protein>
<evidence type="ECO:0000313" key="4">
    <source>
        <dbReference type="RefSeq" id="XP_027431170.1"/>
    </source>
</evidence>
<feature type="region of interest" description="Disordered" evidence="1">
    <location>
        <begin position="219"/>
        <end position="251"/>
    </location>
</feature>
<accession>A0A6J2BGX3</accession>
<dbReference type="CTD" id="642597"/>
<dbReference type="InterPro" id="IPR019511">
    <property type="entry name" value="AKAP7_RI-RII-bd_dom"/>
</dbReference>
<evidence type="ECO:0000259" key="2">
    <source>
        <dbReference type="Pfam" id="PF10470"/>
    </source>
</evidence>
<evidence type="ECO:0000313" key="3">
    <source>
        <dbReference type="Proteomes" id="UP000515165"/>
    </source>
</evidence>
<dbReference type="AlphaFoldDB" id="A0A6J2BGX3"/>
<sequence length="251" mass="28129">MVFAPGIPGRESASVRSLRPSPQSRLICPLTIPSRSPAAALASWFLHIPSELRHLENWDLCQTHRRLRGWEGAEIRPGVVGFGILRWESSSLPLTPLQKWQSDPVPPDVLRKEVGEGHGSGPKGRGALLLKELDLKLWQEAAAQRLLLRRRWWRLFGAGGEGLWSLCWYLWLQVGEESDLPAVDQLTGEKPGSEPEEVKLQKASKQIVRNAILQAVQQVSQESRQKRESARDSQGSLQLGVGELTKKHEKK</sequence>
<dbReference type="Pfam" id="PF10470">
    <property type="entry name" value="AKAP7_RIRII_bdg"/>
    <property type="match status" value="1"/>
</dbReference>
<dbReference type="Proteomes" id="UP000515165">
    <property type="component" value="Chromosome 14"/>
</dbReference>
<feature type="domain" description="A-kinase anchor protein 7 RI-RII subunit-binding" evidence="2">
    <location>
        <begin position="194"/>
        <end position="228"/>
    </location>
</feature>
<dbReference type="OrthoDB" id="9886207at2759"/>
<reference evidence="4" key="1">
    <citation type="submission" date="2025-08" db="UniProtKB">
        <authorList>
            <consortium name="RefSeq"/>
        </authorList>
    </citation>
    <scope>IDENTIFICATION</scope>
    <source>
        <tissue evidence="4">Blood</tissue>
    </source>
</reference>
<gene>
    <name evidence="4" type="primary">AKAIN1</name>
</gene>
<evidence type="ECO:0000256" key="1">
    <source>
        <dbReference type="SAM" id="MobiDB-lite"/>
    </source>
</evidence>
<dbReference type="KEGG" id="zca:113912354"/>
<dbReference type="GeneID" id="113912354"/>
<name>A0A6J2BGX3_ZALCA</name>
<proteinExistence type="predicted"/>
<dbReference type="RefSeq" id="XP_027431170.1">
    <property type="nucleotide sequence ID" value="XM_027575369.1"/>
</dbReference>
<keyword evidence="3" id="KW-1185">Reference proteome</keyword>
<organism evidence="3 4">
    <name type="scientific">Zalophus californianus</name>
    <name type="common">California sealion</name>
    <dbReference type="NCBI Taxonomy" id="9704"/>
    <lineage>
        <taxon>Eukaryota</taxon>
        <taxon>Metazoa</taxon>
        <taxon>Chordata</taxon>
        <taxon>Craniata</taxon>
        <taxon>Vertebrata</taxon>
        <taxon>Euteleostomi</taxon>
        <taxon>Mammalia</taxon>
        <taxon>Eutheria</taxon>
        <taxon>Laurasiatheria</taxon>
        <taxon>Carnivora</taxon>
        <taxon>Caniformia</taxon>
        <taxon>Pinnipedia</taxon>
        <taxon>Otariidae</taxon>
        <taxon>Zalophus</taxon>
    </lineage>
</organism>